<dbReference type="AlphaFoldDB" id="A0AAE3JI55"/>
<comment type="caution">
    <text evidence="1">The sequence shown here is derived from an EMBL/GenBank/DDBJ whole genome shotgun (WGS) entry which is preliminary data.</text>
</comment>
<proteinExistence type="predicted"/>
<dbReference type="SUPFAM" id="SSF53146">
    <property type="entry name" value="Nitrogenase accessory factor-like"/>
    <property type="match status" value="1"/>
</dbReference>
<evidence type="ECO:0000313" key="1">
    <source>
        <dbReference type="EMBL" id="MCD1653786.1"/>
    </source>
</evidence>
<accession>A0AAE3JI55</accession>
<dbReference type="InterPro" id="IPR036105">
    <property type="entry name" value="DiNase_FeMo-co_biosyn_sf"/>
</dbReference>
<reference evidence="1" key="1">
    <citation type="submission" date="2021-08" db="EMBL/GenBank/DDBJ databases">
        <title>Comparative analyses of Brucepasteria parasyntrophica and Teretinema zuelzerae.</title>
        <authorList>
            <person name="Song Y."/>
            <person name="Brune A."/>
        </authorList>
    </citation>
    <scope>NUCLEOTIDE SEQUENCE</scope>
    <source>
        <strain evidence="1">DSM 1903</strain>
    </source>
</reference>
<name>A0AAE3JI55_9SPIR</name>
<sequence>MTLALSVWNGRIAPVFDVSERCLIFSGGLEGPLPEPDLFPSFDADDRARFLSGRGVTHLVCGALSREYEDALLDQGIEALSFAAGPVARILEALKAGTLEQELFSMPGCGCPRRRCRRRGQGNRLGPALRGTQ</sequence>
<protein>
    <submittedName>
        <fullName evidence="1">NifB/NifX family molybdenum-iron cluster-binding protein</fullName>
    </submittedName>
</protein>
<keyword evidence="2" id="KW-1185">Reference proteome</keyword>
<dbReference type="EMBL" id="JAINWA010000001">
    <property type="protein sequence ID" value="MCD1653786.1"/>
    <property type="molecule type" value="Genomic_DNA"/>
</dbReference>
<dbReference type="Proteomes" id="UP001198163">
    <property type="component" value="Unassembled WGS sequence"/>
</dbReference>
<evidence type="ECO:0000313" key="2">
    <source>
        <dbReference type="Proteomes" id="UP001198163"/>
    </source>
</evidence>
<dbReference type="RefSeq" id="WP_230753223.1">
    <property type="nucleotide sequence ID" value="NZ_JAINWA010000001.1"/>
</dbReference>
<organism evidence="1 2">
    <name type="scientific">Teretinema zuelzerae</name>
    <dbReference type="NCBI Taxonomy" id="156"/>
    <lineage>
        <taxon>Bacteria</taxon>
        <taxon>Pseudomonadati</taxon>
        <taxon>Spirochaetota</taxon>
        <taxon>Spirochaetia</taxon>
        <taxon>Spirochaetales</taxon>
        <taxon>Treponemataceae</taxon>
        <taxon>Teretinema</taxon>
    </lineage>
</organism>
<gene>
    <name evidence="1" type="ORF">K7J14_03615</name>
</gene>
<dbReference type="Gene3D" id="3.30.420.130">
    <property type="entry name" value="Dinitrogenase iron-molybdenum cofactor biosynthesis domain"/>
    <property type="match status" value="1"/>
</dbReference>